<dbReference type="RefSeq" id="WP_169702184.1">
    <property type="nucleotide sequence ID" value="NZ_CP076686.1"/>
</dbReference>
<dbReference type="InterPro" id="IPR011990">
    <property type="entry name" value="TPR-like_helical_dom_sf"/>
</dbReference>
<protein>
    <recommendedName>
        <fullName evidence="3">Tetratricopeptide repeat protein</fullName>
    </recommendedName>
</protein>
<evidence type="ECO:0008006" key="3">
    <source>
        <dbReference type="Google" id="ProtNLM"/>
    </source>
</evidence>
<dbReference type="EMBL" id="CP076686">
    <property type="protein sequence ID" value="QWV13317.1"/>
    <property type="molecule type" value="Genomic_DNA"/>
</dbReference>
<accession>A0ABX8IHM1</accession>
<dbReference type="GeneID" id="78558075"/>
<proteinExistence type="predicted"/>
<dbReference type="SUPFAM" id="SSF81901">
    <property type="entry name" value="HCP-like"/>
    <property type="match status" value="1"/>
</dbReference>
<dbReference type="Gene3D" id="1.25.40.10">
    <property type="entry name" value="Tetratricopeptide repeat domain"/>
    <property type="match status" value="1"/>
</dbReference>
<reference evidence="1 2" key="1">
    <citation type="submission" date="2021-06" db="EMBL/GenBank/DDBJ databases">
        <title>Microbial metabolic specificity influences pelagic lipid remineralization.</title>
        <authorList>
            <person name="Behrendt L."/>
            <person name="Hunter J.E."/>
            <person name="Alcolombri U."/>
            <person name="Smriga S."/>
            <person name="Mincer T."/>
            <person name="Lowenstein D.P."/>
            <person name="Peaudecerf F.J."/>
            <person name="Fernandez V.I."/>
            <person name="Fredricks H."/>
            <person name="Almblad H."/>
            <person name="Harrison J.J."/>
            <person name="Stocker R."/>
            <person name="Van Mooy B.A.S."/>
        </authorList>
    </citation>
    <scope>NUCLEOTIDE SEQUENCE [LARGE SCALE GENOMIC DNA]</scope>
    <source>
        <strain evidence="1 2">HP15-B</strain>
    </source>
</reference>
<dbReference type="Proteomes" id="UP000683442">
    <property type="component" value="Chromosome"/>
</dbReference>
<evidence type="ECO:0000313" key="1">
    <source>
        <dbReference type="EMBL" id="QWV13317.1"/>
    </source>
</evidence>
<gene>
    <name evidence="1" type="ORF">KQ249_01465</name>
</gene>
<sequence>MLQLAGCSITQSGKGFDLVDDNKYEEALPYFETAANEDGSKSSAVMASFLFLSDYQIPRDIEKAKEYYQLSQSLEHGRWDQYLDYFMPLANAKILLYDDDPGNDEEGTDILRGDRYSEYSPALGLLAKSYAFGKGVDKNIGISKALFERSVDYDSEVYSAHHYSWFLAVHPDAEFRDGARALELIQEVMEDDEESKQATTLDTLAAVLAENGQFDEAVETQKNAIDRLIEDSKDYPKFLVWKSWLECRLKTYEKGLPWHYESNQTPFVGSAGSQPCVWKESP</sequence>
<keyword evidence="2" id="KW-1185">Reference proteome</keyword>
<organism evidence="1 2">
    <name type="scientific">Marinobacter adhaerens</name>
    <dbReference type="NCBI Taxonomy" id="1033846"/>
    <lineage>
        <taxon>Bacteria</taxon>
        <taxon>Pseudomonadati</taxon>
        <taxon>Pseudomonadota</taxon>
        <taxon>Gammaproteobacteria</taxon>
        <taxon>Pseudomonadales</taxon>
        <taxon>Marinobacteraceae</taxon>
        <taxon>Marinobacter</taxon>
    </lineage>
</organism>
<name>A0ABX8IHM1_9GAMM</name>
<evidence type="ECO:0000313" key="2">
    <source>
        <dbReference type="Proteomes" id="UP000683442"/>
    </source>
</evidence>